<dbReference type="InterPro" id="IPR001878">
    <property type="entry name" value="Znf_CCHC"/>
</dbReference>
<dbReference type="SUPFAM" id="SSF57756">
    <property type="entry name" value="Retrovirus zinc finger-like domains"/>
    <property type="match status" value="1"/>
</dbReference>
<reference evidence="5" key="1">
    <citation type="submission" date="2015-03" db="EMBL/GenBank/DDBJ databases">
        <title>Long non-coding RNA discovery across the genus Anopheles reveals conserved secondary structures within and beyond the Gambiae complex.</title>
        <authorList>
            <person name="Jenkins A."/>
            <person name="Waterhouse R."/>
            <person name="Muskavitch M."/>
        </authorList>
    </citation>
    <scope>NUCLEOTIDE SEQUENCE</scope>
    <source>
        <tissue evidence="5">Whole body</tissue>
    </source>
</reference>
<evidence type="ECO:0000256" key="2">
    <source>
        <dbReference type="SAM" id="Coils"/>
    </source>
</evidence>
<dbReference type="PROSITE" id="PS50158">
    <property type="entry name" value="ZF_CCHC"/>
    <property type="match status" value="2"/>
</dbReference>
<feature type="compositionally biased region" description="Low complexity" evidence="3">
    <location>
        <begin position="198"/>
        <end position="230"/>
    </location>
</feature>
<keyword evidence="1" id="KW-0479">Metal-binding</keyword>
<dbReference type="GO" id="GO:0003676">
    <property type="term" value="F:nucleic acid binding"/>
    <property type="evidence" value="ECO:0007669"/>
    <property type="project" value="InterPro"/>
</dbReference>
<dbReference type="AlphaFoldDB" id="A0A0E4G8X3"/>
<feature type="region of interest" description="Disordered" evidence="3">
    <location>
        <begin position="127"/>
        <end position="236"/>
    </location>
</feature>
<proteinExistence type="predicted"/>
<evidence type="ECO:0000256" key="3">
    <source>
        <dbReference type="SAM" id="MobiDB-lite"/>
    </source>
</evidence>
<feature type="compositionally biased region" description="Low complexity" evidence="3">
    <location>
        <begin position="129"/>
        <end position="143"/>
    </location>
</feature>
<dbReference type="EMBL" id="HACL01000285">
    <property type="protein sequence ID" value="CFW94579.1"/>
    <property type="molecule type" value="Transcribed_RNA"/>
</dbReference>
<dbReference type="InterPro" id="IPR036875">
    <property type="entry name" value="Znf_CCHC_sf"/>
</dbReference>
<feature type="compositionally biased region" description="Polar residues" evidence="3">
    <location>
        <begin position="144"/>
        <end position="156"/>
    </location>
</feature>
<feature type="domain" description="CCHC-type" evidence="4">
    <location>
        <begin position="398"/>
        <end position="412"/>
    </location>
</feature>
<dbReference type="Gene3D" id="4.10.60.10">
    <property type="entry name" value="Zinc finger, CCHC-type"/>
    <property type="match status" value="1"/>
</dbReference>
<keyword evidence="1" id="KW-0863">Zinc-finger</keyword>
<dbReference type="SMART" id="SM00343">
    <property type="entry name" value="ZnF_C2HC"/>
    <property type="match status" value="2"/>
</dbReference>
<keyword evidence="1" id="KW-0862">Zinc</keyword>
<protein>
    <recommendedName>
        <fullName evidence="4">CCHC-type domain-containing protein</fullName>
    </recommendedName>
</protein>
<dbReference type="GO" id="GO:0008270">
    <property type="term" value="F:zinc ion binding"/>
    <property type="evidence" value="ECO:0007669"/>
    <property type="project" value="UniProtKB-KW"/>
</dbReference>
<name>A0A0E4G8X3_ANOGA</name>
<feature type="coiled-coil region" evidence="2">
    <location>
        <begin position="58"/>
        <end position="96"/>
    </location>
</feature>
<accession>A0A0E4G8X3</accession>
<sequence length="460" mass="51470">MPTNRILRPRSGSIDARPPVIAKPIVVRTKPTEGQTTVTSGAAGTSGIGMATAAMAPQQSMERLVERLENELSLIRAQLMDQAEQFRKDIATMQEHHRKEVMHLREENRKERLEREKVSGLLEQLVDTQSQRQQQQQPLPQQRAGATTATVVTSPDQDQEGGSWAEVVRRKPARQQATQRQQQRPQEVQPRTNQPSYRGAGQHQQQWQLRGQLLRNQRQQQPRTTTTAAAKKARKRPDTIVVTPAEGVSFSDMYRTIRRSPLLDGLQEKIGVGKRTPKDTMRLPISRDVDSAELCQRIRVAIGEKGVAIVRTEMAQVMVTNIDSLADEDQLRQAMLTALGKEHVEATIDMWERRDGTKRARVTLPRSEAEYLTGKRLILGYTSCCVWEVPKASLAEKRCFRCLERGHFAGQCSGEDRSKVCIRCGVEGHRAATCIGKVRCLKCGGPHPIASASCNATAQQ</sequence>
<organism evidence="5">
    <name type="scientific">Anopheles gambiae</name>
    <name type="common">African malaria mosquito</name>
    <dbReference type="NCBI Taxonomy" id="7165"/>
    <lineage>
        <taxon>Eukaryota</taxon>
        <taxon>Metazoa</taxon>
        <taxon>Ecdysozoa</taxon>
        <taxon>Arthropoda</taxon>
        <taxon>Hexapoda</taxon>
        <taxon>Insecta</taxon>
        <taxon>Pterygota</taxon>
        <taxon>Neoptera</taxon>
        <taxon>Endopterygota</taxon>
        <taxon>Diptera</taxon>
        <taxon>Nematocera</taxon>
        <taxon>Culicoidea</taxon>
        <taxon>Culicidae</taxon>
        <taxon>Anophelinae</taxon>
        <taxon>Anopheles</taxon>
    </lineage>
</organism>
<evidence type="ECO:0000259" key="4">
    <source>
        <dbReference type="PROSITE" id="PS50158"/>
    </source>
</evidence>
<evidence type="ECO:0000256" key="1">
    <source>
        <dbReference type="PROSITE-ProRule" id="PRU00047"/>
    </source>
</evidence>
<feature type="compositionally biased region" description="Low complexity" evidence="3">
    <location>
        <begin position="174"/>
        <end position="191"/>
    </location>
</feature>
<dbReference type="VEuPathDB" id="VectorBase:AGAMI1_002871"/>
<evidence type="ECO:0000313" key="5">
    <source>
        <dbReference type="EMBL" id="CFW94579.1"/>
    </source>
</evidence>
<feature type="domain" description="CCHC-type" evidence="4">
    <location>
        <begin position="421"/>
        <end position="434"/>
    </location>
</feature>
<keyword evidence="2" id="KW-0175">Coiled coil</keyword>